<gene>
    <name evidence="1" type="ORF">BINO364_LOCUS13360</name>
</gene>
<protein>
    <submittedName>
        <fullName evidence="1">Uncharacterized protein</fullName>
    </submittedName>
</protein>
<feature type="non-terminal residue" evidence="1">
    <location>
        <position position="88"/>
    </location>
</feature>
<keyword evidence="2" id="KW-1185">Reference proteome</keyword>
<proteinExistence type="predicted"/>
<evidence type="ECO:0000313" key="1">
    <source>
        <dbReference type="EMBL" id="CAH0728097.1"/>
    </source>
</evidence>
<evidence type="ECO:0000313" key="2">
    <source>
        <dbReference type="Proteomes" id="UP000838878"/>
    </source>
</evidence>
<organism evidence="1 2">
    <name type="scientific">Brenthis ino</name>
    <name type="common">lesser marbled fritillary</name>
    <dbReference type="NCBI Taxonomy" id="405034"/>
    <lineage>
        <taxon>Eukaryota</taxon>
        <taxon>Metazoa</taxon>
        <taxon>Ecdysozoa</taxon>
        <taxon>Arthropoda</taxon>
        <taxon>Hexapoda</taxon>
        <taxon>Insecta</taxon>
        <taxon>Pterygota</taxon>
        <taxon>Neoptera</taxon>
        <taxon>Endopterygota</taxon>
        <taxon>Lepidoptera</taxon>
        <taxon>Glossata</taxon>
        <taxon>Ditrysia</taxon>
        <taxon>Papilionoidea</taxon>
        <taxon>Nymphalidae</taxon>
        <taxon>Heliconiinae</taxon>
        <taxon>Argynnini</taxon>
        <taxon>Brenthis</taxon>
    </lineage>
</organism>
<dbReference type="Proteomes" id="UP000838878">
    <property type="component" value="Chromosome 7"/>
</dbReference>
<reference evidence="1" key="1">
    <citation type="submission" date="2021-12" db="EMBL/GenBank/DDBJ databases">
        <authorList>
            <person name="Martin H S."/>
        </authorList>
    </citation>
    <scope>NUCLEOTIDE SEQUENCE</scope>
</reference>
<dbReference type="EMBL" id="OV170227">
    <property type="protein sequence ID" value="CAH0728097.1"/>
    <property type="molecule type" value="Genomic_DNA"/>
</dbReference>
<dbReference type="AlphaFoldDB" id="A0A8J9W7E8"/>
<sequence>MAVKYNCLLAELVNIVAPRREKTGAVDWPVTTVPRPPAVRQSGRGTGGLPTAFTRSIASLSSITITHRAITVRDILHYFNNNRHLLCV</sequence>
<accession>A0A8J9W7E8</accession>
<name>A0A8J9W7E8_9NEOP</name>